<organism evidence="3 4">
    <name type="scientific">Leuconostoc gasicomitatum</name>
    <dbReference type="NCBI Taxonomy" id="115778"/>
    <lineage>
        <taxon>Bacteria</taxon>
        <taxon>Bacillati</taxon>
        <taxon>Bacillota</taxon>
        <taxon>Bacilli</taxon>
        <taxon>Lactobacillales</taxon>
        <taxon>Lactobacillaceae</taxon>
        <taxon>Leuconostoc</taxon>
        <taxon>Leuconostoc gelidum group</taxon>
    </lineage>
</organism>
<feature type="domain" description="NIF system FeS cluster assembly NifU N-terminal" evidence="2">
    <location>
        <begin position="10"/>
        <end position="128"/>
    </location>
</feature>
<evidence type="ECO:0000256" key="1">
    <source>
        <dbReference type="ARBA" id="ARBA00006420"/>
    </source>
</evidence>
<dbReference type="SUPFAM" id="SSF82649">
    <property type="entry name" value="SufE/NifU"/>
    <property type="match status" value="1"/>
</dbReference>
<protein>
    <submittedName>
        <fullName evidence="3">SUF system NifU family Fe-S cluster assembly protein</fullName>
    </submittedName>
</protein>
<dbReference type="PANTHER" id="PTHR10093">
    <property type="entry name" value="IRON-SULFUR CLUSTER ASSEMBLY ENZYME NIFU HOMOLOG"/>
    <property type="match status" value="1"/>
</dbReference>
<dbReference type="RefSeq" id="WP_013231182.1">
    <property type="nucleotide sequence ID" value="NZ_BPKT01000001.1"/>
</dbReference>
<proteinExistence type="inferred from homology"/>
<accession>A0A9Q3XS27</accession>
<evidence type="ECO:0000313" key="3">
    <source>
        <dbReference type="EMBL" id="MBZ5961573.1"/>
    </source>
</evidence>
<dbReference type="OMA" id="MKLDSMY"/>
<dbReference type="Proteomes" id="UP000752647">
    <property type="component" value="Unassembled WGS sequence"/>
</dbReference>
<dbReference type="AlphaFoldDB" id="A0A9Q3XS27"/>
<sequence length="153" mass="17233">MSLHNLDNLYRQTIMSYAQYPHHFRPMLGQETYHIQKYNPTCGDIIDLAFDIVDDKVTDIHFYGDGCVISKASASMMSDLVSGKTRAQATFLVTEFSKMMRGEAADVKSLGEPQILAGVTKFPARIKCATLAWHALDELLVIKDDRRCDDGNR</sequence>
<dbReference type="FunFam" id="3.90.1010.10:FF:000002">
    <property type="entry name" value="Iron-sulfur cluster assembly scaffold protein NifU"/>
    <property type="match status" value="1"/>
</dbReference>
<dbReference type="CDD" id="cd06664">
    <property type="entry name" value="IscU_like"/>
    <property type="match status" value="1"/>
</dbReference>
<evidence type="ECO:0000313" key="4">
    <source>
        <dbReference type="Proteomes" id="UP000752647"/>
    </source>
</evidence>
<name>A0A9Q3XS27_9LACO</name>
<comment type="similarity">
    <text evidence="1">Belongs to the NifU family.</text>
</comment>
<comment type="caution">
    <text evidence="3">The sequence shown here is derived from an EMBL/GenBank/DDBJ whole genome shotgun (WGS) entry which is preliminary data.</text>
</comment>
<evidence type="ECO:0000259" key="2">
    <source>
        <dbReference type="Pfam" id="PF01592"/>
    </source>
</evidence>
<reference evidence="3" key="1">
    <citation type="submission" date="2021-05" db="EMBL/GenBank/DDBJ databases">
        <title>Pangenome of Leuconostoc gelidum warrants species status for Leuconostoc gelidum subsp. gasicomitatum.</title>
        <authorList>
            <person name="Johansson P."/>
            <person name="Sade E."/>
            <person name="Hultman J."/>
            <person name="Auvinen P."/>
            <person name="Bjorkroth J."/>
        </authorList>
    </citation>
    <scope>NUCLEOTIDE SEQUENCE</scope>
    <source>
        <strain evidence="3">A.21.4</strain>
    </source>
</reference>
<dbReference type="EMBL" id="JAHBFI010000001">
    <property type="protein sequence ID" value="MBZ5961573.1"/>
    <property type="molecule type" value="Genomic_DNA"/>
</dbReference>
<dbReference type="InterPro" id="IPR002871">
    <property type="entry name" value="NIF_FeS_clus_asmbl_NifU_N"/>
</dbReference>
<dbReference type="GeneID" id="34301498"/>
<dbReference type="Gene3D" id="3.90.1010.10">
    <property type="match status" value="1"/>
</dbReference>
<gene>
    <name evidence="3" type="ORF">KIJ12_00055</name>
</gene>
<dbReference type="GO" id="GO:0016226">
    <property type="term" value="P:iron-sulfur cluster assembly"/>
    <property type="evidence" value="ECO:0007669"/>
    <property type="project" value="InterPro"/>
</dbReference>
<dbReference type="Pfam" id="PF01592">
    <property type="entry name" value="NifU_N"/>
    <property type="match status" value="1"/>
</dbReference>
<dbReference type="NCBIfam" id="TIGR01994">
    <property type="entry name" value="SUF_scaf_2"/>
    <property type="match status" value="1"/>
</dbReference>
<dbReference type="GO" id="GO:0051536">
    <property type="term" value="F:iron-sulfur cluster binding"/>
    <property type="evidence" value="ECO:0007669"/>
    <property type="project" value="InterPro"/>
</dbReference>
<dbReference type="GO" id="GO:0005506">
    <property type="term" value="F:iron ion binding"/>
    <property type="evidence" value="ECO:0007669"/>
    <property type="project" value="InterPro"/>
</dbReference>